<comment type="caution">
    <text evidence="3">The sequence shown here is derived from an EMBL/GenBank/DDBJ whole genome shotgun (WGS) entry which is preliminary data.</text>
</comment>
<sequence>MKFAMKYLAIGAISVIVLSGCDAAENAANKAVEDAKESAAQIAKDTFSDSAKQLSEQIDSAQESTQSWLNGEKAEDEKSEDKEAATQDRDEA</sequence>
<evidence type="ECO:0000256" key="2">
    <source>
        <dbReference type="SAM" id="SignalP"/>
    </source>
</evidence>
<reference evidence="3 4" key="1">
    <citation type="submission" date="2014-12" db="EMBL/GenBank/DDBJ databases">
        <title>16Stimator: statistical estimation of ribosomal gene copy numbers from draft genome assemblies.</title>
        <authorList>
            <person name="Perisin M.A."/>
            <person name="Vetter M."/>
            <person name="Gilbert J.A."/>
            <person name="Bergelson J."/>
        </authorList>
    </citation>
    <scope>NUCLEOTIDE SEQUENCE [LARGE SCALE GENOMIC DNA]</scope>
    <source>
        <strain evidence="3 4">MEJ086</strain>
    </source>
</reference>
<proteinExistence type="predicted"/>
<organism evidence="3 4">
    <name type="scientific">Pseudomonas fulva</name>
    <dbReference type="NCBI Taxonomy" id="47880"/>
    <lineage>
        <taxon>Bacteria</taxon>
        <taxon>Pseudomonadati</taxon>
        <taxon>Pseudomonadota</taxon>
        <taxon>Gammaproteobacteria</taxon>
        <taxon>Pseudomonadales</taxon>
        <taxon>Pseudomonadaceae</taxon>
        <taxon>Pseudomonas</taxon>
    </lineage>
</organism>
<protein>
    <recommendedName>
        <fullName evidence="5">Lipoprotein</fullName>
    </recommendedName>
</protein>
<dbReference type="AlphaFoldDB" id="A0A0D0KNW1"/>
<evidence type="ECO:0008006" key="5">
    <source>
        <dbReference type="Google" id="ProtNLM"/>
    </source>
</evidence>
<evidence type="ECO:0000313" key="4">
    <source>
        <dbReference type="Proteomes" id="UP000032068"/>
    </source>
</evidence>
<accession>A0A0D0KNW1</accession>
<feature type="signal peptide" evidence="2">
    <location>
        <begin position="1"/>
        <end position="23"/>
    </location>
</feature>
<evidence type="ECO:0000313" key="3">
    <source>
        <dbReference type="EMBL" id="KIP99705.1"/>
    </source>
</evidence>
<dbReference type="Proteomes" id="UP000032068">
    <property type="component" value="Unassembled WGS sequence"/>
</dbReference>
<evidence type="ECO:0000256" key="1">
    <source>
        <dbReference type="SAM" id="MobiDB-lite"/>
    </source>
</evidence>
<dbReference type="RefSeq" id="WP_042554404.1">
    <property type="nucleotide sequence ID" value="NZ_JXQW01000033.1"/>
</dbReference>
<feature type="compositionally biased region" description="Polar residues" evidence="1">
    <location>
        <begin position="49"/>
        <end position="69"/>
    </location>
</feature>
<feature type="compositionally biased region" description="Basic and acidic residues" evidence="1">
    <location>
        <begin position="72"/>
        <end position="92"/>
    </location>
</feature>
<gene>
    <name evidence="3" type="ORF">RU08_13765</name>
</gene>
<feature type="chain" id="PRO_5002226329" description="Lipoprotein" evidence="2">
    <location>
        <begin position="24"/>
        <end position="92"/>
    </location>
</feature>
<dbReference type="EMBL" id="JXQW01000033">
    <property type="protein sequence ID" value="KIP99705.1"/>
    <property type="molecule type" value="Genomic_DNA"/>
</dbReference>
<dbReference type="PROSITE" id="PS51257">
    <property type="entry name" value="PROKAR_LIPOPROTEIN"/>
    <property type="match status" value="1"/>
</dbReference>
<keyword evidence="2" id="KW-0732">Signal</keyword>
<feature type="region of interest" description="Disordered" evidence="1">
    <location>
        <begin position="49"/>
        <end position="92"/>
    </location>
</feature>
<dbReference type="OrthoDB" id="7015731at2"/>
<name>A0A0D0KNW1_9PSED</name>